<organism evidence="6 7">
    <name type="scientific">Hyphomonas johnsonii MHS-2</name>
    <dbReference type="NCBI Taxonomy" id="1280950"/>
    <lineage>
        <taxon>Bacteria</taxon>
        <taxon>Pseudomonadati</taxon>
        <taxon>Pseudomonadota</taxon>
        <taxon>Alphaproteobacteria</taxon>
        <taxon>Hyphomonadales</taxon>
        <taxon>Hyphomonadaceae</taxon>
        <taxon>Hyphomonas</taxon>
    </lineage>
</organism>
<dbReference type="EMBL" id="ARYK01000003">
    <property type="protein sequence ID" value="KCZ92791.1"/>
    <property type="molecule type" value="Genomic_DNA"/>
</dbReference>
<proteinExistence type="inferred from homology"/>
<comment type="subcellular location">
    <subcellularLocation>
        <location evidence="1">Cytoplasm</location>
    </subcellularLocation>
</comment>
<dbReference type="PATRIC" id="fig|1280950.3.peg.1513"/>
<dbReference type="eggNOG" id="COG1925">
    <property type="taxonomic scope" value="Bacteria"/>
</dbReference>
<evidence type="ECO:0000256" key="4">
    <source>
        <dbReference type="ARBA" id="ARBA00022683"/>
    </source>
</evidence>
<dbReference type="InterPro" id="IPR035895">
    <property type="entry name" value="HPr-like_sf"/>
</dbReference>
<evidence type="ECO:0000256" key="3">
    <source>
        <dbReference type="ARBA" id="ARBA00022490"/>
    </source>
</evidence>
<dbReference type="InterPro" id="IPR001020">
    <property type="entry name" value="PTS_HPr_His_P_site"/>
</dbReference>
<evidence type="ECO:0000313" key="6">
    <source>
        <dbReference type="EMBL" id="KCZ92791.1"/>
    </source>
</evidence>
<keyword evidence="3" id="KW-0963">Cytoplasm</keyword>
<dbReference type="SUPFAM" id="SSF55594">
    <property type="entry name" value="HPr-like"/>
    <property type="match status" value="1"/>
</dbReference>
<dbReference type="Pfam" id="PF00381">
    <property type="entry name" value="PTS-HPr"/>
    <property type="match status" value="1"/>
</dbReference>
<dbReference type="InterPro" id="IPR000032">
    <property type="entry name" value="HPr-like"/>
</dbReference>
<gene>
    <name evidence="6" type="ORF">HJO_07547</name>
</gene>
<dbReference type="NCBIfam" id="TIGR01003">
    <property type="entry name" value="PTS_HPr_family"/>
    <property type="match status" value="1"/>
</dbReference>
<evidence type="ECO:0000313" key="7">
    <source>
        <dbReference type="Proteomes" id="UP000025171"/>
    </source>
</evidence>
<accession>A0A059FQJ2</accession>
<evidence type="ECO:0000256" key="1">
    <source>
        <dbReference type="ARBA" id="ARBA00004496"/>
    </source>
</evidence>
<dbReference type="PROSITE" id="PS00369">
    <property type="entry name" value="PTS_HPR_HIS"/>
    <property type="match status" value="1"/>
</dbReference>
<comment type="similarity">
    <text evidence="2">Belongs to the HPr family.</text>
</comment>
<dbReference type="CDD" id="cd00367">
    <property type="entry name" value="PTS-HPr_like"/>
    <property type="match status" value="1"/>
</dbReference>
<protein>
    <submittedName>
        <fullName evidence="6">Phosphocarrier protein HPr</fullName>
    </submittedName>
</protein>
<dbReference type="InterPro" id="IPR050399">
    <property type="entry name" value="HPr"/>
</dbReference>
<feature type="domain" description="HPr" evidence="5">
    <location>
        <begin position="7"/>
        <end position="94"/>
    </location>
</feature>
<dbReference type="GO" id="GO:0009401">
    <property type="term" value="P:phosphoenolpyruvate-dependent sugar phosphotransferase system"/>
    <property type="evidence" value="ECO:0007669"/>
    <property type="project" value="UniProtKB-KW"/>
</dbReference>
<dbReference type="PANTHER" id="PTHR33705:SF2">
    <property type="entry name" value="PHOSPHOCARRIER PROTEIN NPR"/>
    <property type="match status" value="1"/>
</dbReference>
<sequence>MSELTGTARQRVVIVNRKGLHARASARLSRLAGEFDAQVTVRHEAESADARSIMDLLMLVAHMGCEVELQAEGPEAAEAVTAIASLIADGFGEQGPADVIC</sequence>
<keyword evidence="7" id="KW-1185">Reference proteome</keyword>
<evidence type="ECO:0000259" key="5">
    <source>
        <dbReference type="PROSITE" id="PS51350"/>
    </source>
</evidence>
<reference evidence="6 7" key="1">
    <citation type="journal article" date="2014" name="Antonie Van Leeuwenhoek">
        <title>Hyphomonas beringensis sp. nov. and Hyphomonas chukchiensis sp. nov., isolated from surface seawater of the Bering Sea and Chukchi Sea.</title>
        <authorList>
            <person name="Li C."/>
            <person name="Lai Q."/>
            <person name="Li G."/>
            <person name="Dong C."/>
            <person name="Wang J."/>
            <person name="Liao Y."/>
            <person name="Shao Z."/>
        </authorList>
    </citation>
    <scope>NUCLEOTIDE SEQUENCE [LARGE SCALE GENOMIC DNA]</scope>
    <source>
        <strain evidence="6 7">MHS-2</strain>
    </source>
</reference>
<dbReference type="GO" id="GO:0005737">
    <property type="term" value="C:cytoplasm"/>
    <property type="evidence" value="ECO:0007669"/>
    <property type="project" value="UniProtKB-SubCell"/>
</dbReference>
<dbReference type="PRINTS" id="PR00107">
    <property type="entry name" value="PHOSPHOCPHPR"/>
</dbReference>
<evidence type="ECO:0000256" key="2">
    <source>
        <dbReference type="ARBA" id="ARBA00010736"/>
    </source>
</evidence>
<dbReference type="PANTHER" id="PTHR33705">
    <property type="entry name" value="PHOSPHOCARRIER PROTEIN HPR"/>
    <property type="match status" value="1"/>
</dbReference>
<dbReference type="Gene3D" id="3.30.1340.10">
    <property type="entry name" value="HPr-like"/>
    <property type="match status" value="1"/>
</dbReference>
<dbReference type="OrthoDB" id="9798965at2"/>
<name>A0A059FQJ2_9PROT</name>
<dbReference type="PROSITE" id="PS51350">
    <property type="entry name" value="PTS_HPR_DOM"/>
    <property type="match status" value="1"/>
</dbReference>
<dbReference type="RefSeq" id="WP_156945481.1">
    <property type="nucleotide sequence ID" value="NZ_ARYK01000003.1"/>
</dbReference>
<keyword evidence="4" id="KW-0598">Phosphotransferase system</keyword>
<dbReference type="STRING" id="1280950.HJO_07547"/>
<dbReference type="Proteomes" id="UP000025171">
    <property type="component" value="Unassembled WGS sequence"/>
</dbReference>
<comment type="caution">
    <text evidence="6">The sequence shown here is derived from an EMBL/GenBank/DDBJ whole genome shotgun (WGS) entry which is preliminary data.</text>
</comment>
<dbReference type="AlphaFoldDB" id="A0A059FQJ2"/>